<name>A0A699YWQ4_HAELA</name>
<proteinExistence type="predicted"/>
<evidence type="ECO:0000313" key="1">
    <source>
        <dbReference type="EMBL" id="GFH14140.1"/>
    </source>
</evidence>
<sequence>MEPSLEFWHQLVQLMPAVQKVDFTAMHESLQLMAEQPWARWLDITIYCDFEASQPPASSYSGDELPLCWQAGSWVKAGVFKVTMISY</sequence>
<keyword evidence="2" id="KW-1185">Reference proteome</keyword>
<dbReference type="AlphaFoldDB" id="A0A699YWQ4"/>
<organism evidence="1 2">
    <name type="scientific">Haematococcus lacustris</name>
    <name type="common">Green alga</name>
    <name type="synonym">Haematococcus pluvialis</name>
    <dbReference type="NCBI Taxonomy" id="44745"/>
    <lineage>
        <taxon>Eukaryota</taxon>
        <taxon>Viridiplantae</taxon>
        <taxon>Chlorophyta</taxon>
        <taxon>core chlorophytes</taxon>
        <taxon>Chlorophyceae</taxon>
        <taxon>CS clade</taxon>
        <taxon>Chlamydomonadales</taxon>
        <taxon>Haematococcaceae</taxon>
        <taxon>Haematococcus</taxon>
    </lineage>
</organism>
<gene>
    <name evidence="1" type="ORF">HaLaN_10137</name>
</gene>
<dbReference type="Proteomes" id="UP000485058">
    <property type="component" value="Unassembled WGS sequence"/>
</dbReference>
<dbReference type="EMBL" id="BLLF01000691">
    <property type="protein sequence ID" value="GFH14140.1"/>
    <property type="molecule type" value="Genomic_DNA"/>
</dbReference>
<comment type="caution">
    <text evidence="1">The sequence shown here is derived from an EMBL/GenBank/DDBJ whole genome shotgun (WGS) entry which is preliminary data.</text>
</comment>
<accession>A0A699YWQ4</accession>
<protein>
    <submittedName>
        <fullName evidence="1">Uncharacterized protein</fullName>
    </submittedName>
</protein>
<reference evidence="1 2" key="1">
    <citation type="submission" date="2020-02" db="EMBL/GenBank/DDBJ databases">
        <title>Draft genome sequence of Haematococcus lacustris strain NIES-144.</title>
        <authorList>
            <person name="Morimoto D."/>
            <person name="Nakagawa S."/>
            <person name="Yoshida T."/>
            <person name="Sawayama S."/>
        </authorList>
    </citation>
    <scope>NUCLEOTIDE SEQUENCE [LARGE SCALE GENOMIC DNA]</scope>
    <source>
        <strain evidence="1 2">NIES-144</strain>
    </source>
</reference>
<evidence type="ECO:0000313" key="2">
    <source>
        <dbReference type="Proteomes" id="UP000485058"/>
    </source>
</evidence>